<accession>A0A2T0S173</accession>
<sequence length="111" mass="12363">MPVAYVLVEVVDGLAHIEQVSVDPPYARRGIGRRLIDHVGRWAGERGMSGMTLTTFRGVPWKAPYYARLGFVELAEGERGPELARLMAVEARHGLDPVERIAMRREVAPPD</sequence>
<evidence type="ECO:0000256" key="1">
    <source>
        <dbReference type="ARBA" id="ARBA00022679"/>
    </source>
</evidence>
<gene>
    <name evidence="4" type="ORF">CLV70_111136</name>
</gene>
<dbReference type="EMBL" id="PVZG01000011">
    <property type="protein sequence ID" value="PRY27171.1"/>
    <property type="molecule type" value="Genomic_DNA"/>
</dbReference>
<organism evidence="4 5">
    <name type="scientific">Pseudosporangium ferrugineum</name>
    <dbReference type="NCBI Taxonomy" id="439699"/>
    <lineage>
        <taxon>Bacteria</taxon>
        <taxon>Bacillati</taxon>
        <taxon>Actinomycetota</taxon>
        <taxon>Actinomycetes</taxon>
        <taxon>Micromonosporales</taxon>
        <taxon>Micromonosporaceae</taxon>
        <taxon>Pseudosporangium</taxon>
    </lineage>
</organism>
<keyword evidence="1 4" id="KW-0808">Transferase</keyword>
<dbReference type="InterPro" id="IPR016181">
    <property type="entry name" value="Acyl_CoA_acyltransferase"/>
</dbReference>
<dbReference type="CDD" id="cd04301">
    <property type="entry name" value="NAT_SF"/>
    <property type="match status" value="1"/>
</dbReference>
<evidence type="ECO:0000256" key="2">
    <source>
        <dbReference type="ARBA" id="ARBA00023315"/>
    </source>
</evidence>
<dbReference type="AlphaFoldDB" id="A0A2T0S173"/>
<reference evidence="4 5" key="1">
    <citation type="submission" date="2018-03" db="EMBL/GenBank/DDBJ databases">
        <title>Genomic Encyclopedia of Archaeal and Bacterial Type Strains, Phase II (KMG-II): from individual species to whole genera.</title>
        <authorList>
            <person name="Goeker M."/>
        </authorList>
    </citation>
    <scope>NUCLEOTIDE SEQUENCE [LARGE SCALE GENOMIC DNA]</scope>
    <source>
        <strain evidence="4 5">DSM 45348</strain>
    </source>
</reference>
<dbReference type="GO" id="GO:0016747">
    <property type="term" value="F:acyltransferase activity, transferring groups other than amino-acyl groups"/>
    <property type="evidence" value="ECO:0007669"/>
    <property type="project" value="InterPro"/>
</dbReference>
<evidence type="ECO:0000313" key="5">
    <source>
        <dbReference type="Proteomes" id="UP000239209"/>
    </source>
</evidence>
<dbReference type="PROSITE" id="PS51186">
    <property type="entry name" value="GNAT"/>
    <property type="match status" value="1"/>
</dbReference>
<evidence type="ECO:0000259" key="3">
    <source>
        <dbReference type="PROSITE" id="PS51186"/>
    </source>
</evidence>
<dbReference type="SUPFAM" id="SSF55729">
    <property type="entry name" value="Acyl-CoA N-acyltransferases (Nat)"/>
    <property type="match status" value="1"/>
</dbReference>
<name>A0A2T0S173_9ACTN</name>
<dbReference type="InterPro" id="IPR000182">
    <property type="entry name" value="GNAT_dom"/>
</dbReference>
<dbReference type="PANTHER" id="PTHR43800:SF1">
    <property type="entry name" value="PEPTIDYL-LYSINE N-ACETYLTRANSFERASE YJAB"/>
    <property type="match status" value="1"/>
</dbReference>
<keyword evidence="5" id="KW-1185">Reference proteome</keyword>
<dbReference type="Gene3D" id="3.40.630.30">
    <property type="match status" value="1"/>
</dbReference>
<feature type="domain" description="N-acetyltransferase" evidence="3">
    <location>
        <begin position="1"/>
        <end position="92"/>
    </location>
</feature>
<keyword evidence="2" id="KW-0012">Acyltransferase</keyword>
<proteinExistence type="predicted"/>
<comment type="caution">
    <text evidence="4">The sequence shown here is derived from an EMBL/GenBank/DDBJ whole genome shotgun (WGS) entry which is preliminary data.</text>
</comment>
<dbReference type="Proteomes" id="UP000239209">
    <property type="component" value="Unassembled WGS sequence"/>
</dbReference>
<dbReference type="Pfam" id="PF00583">
    <property type="entry name" value="Acetyltransf_1"/>
    <property type="match status" value="1"/>
</dbReference>
<protein>
    <submittedName>
        <fullName evidence="4">Acetyltransferase (GNAT) family protein</fullName>
    </submittedName>
</protein>
<dbReference type="PANTHER" id="PTHR43800">
    <property type="entry name" value="PEPTIDYL-LYSINE N-ACETYLTRANSFERASE YJAB"/>
    <property type="match status" value="1"/>
</dbReference>
<evidence type="ECO:0000313" key="4">
    <source>
        <dbReference type="EMBL" id="PRY27171.1"/>
    </source>
</evidence>